<evidence type="ECO:0000313" key="1">
    <source>
        <dbReference type="EMBL" id="KNC72489.1"/>
    </source>
</evidence>
<organism evidence="1 2">
    <name type="scientific">Sphaeroforma arctica JP610</name>
    <dbReference type="NCBI Taxonomy" id="667725"/>
    <lineage>
        <taxon>Eukaryota</taxon>
        <taxon>Ichthyosporea</taxon>
        <taxon>Ichthyophonida</taxon>
        <taxon>Sphaeroforma</taxon>
    </lineage>
</organism>
<proteinExistence type="predicted"/>
<evidence type="ECO:0000313" key="2">
    <source>
        <dbReference type="Proteomes" id="UP000054560"/>
    </source>
</evidence>
<dbReference type="Proteomes" id="UP000054560">
    <property type="component" value="Unassembled WGS sequence"/>
</dbReference>
<accession>A0A0L0F767</accession>
<protein>
    <submittedName>
        <fullName evidence="1">Uncharacterized protein</fullName>
    </submittedName>
</protein>
<reference evidence="1 2" key="1">
    <citation type="submission" date="2011-02" db="EMBL/GenBank/DDBJ databases">
        <title>The Genome Sequence of Sphaeroforma arctica JP610.</title>
        <authorList>
            <consortium name="The Broad Institute Genome Sequencing Platform"/>
            <person name="Russ C."/>
            <person name="Cuomo C."/>
            <person name="Young S.K."/>
            <person name="Zeng Q."/>
            <person name="Gargeya S."/>
            <person name="Alvarado L."/>
            <person name="Berlin A."/>
            <person name="Chapman S.B."/>
            <person name="Chen Z."/>
            <person name="Freedman E."/>
            <person name="Gellesch M."/>
            <person name="Goldberg J."/>
            <person name="Griggs A."/>
            <person name="Gujja S."/>
            <person name="Heilman E."/>
            <person name="Heiman D."/>
            <person name="Howarth C."/>
            <person name="Mehta T."/>
            <person name="Neiman D."/>
            <person name="Pearson M."/>
            <person name="Roberts A."/>
            <person name="Saif S."/>
            <person name="Shea T."/>
            <person name="Shenoy N."/>
            <person name="Sisk P."/>
            <person name="Stolte C."/>
            <person name="Sykes S."/>
            <person name="White J."/>
            <person name="Yandava C."/>
            <person name="Burger G."/>
            <person name="Gray M.W."/>
            <person name="Holland P.W.H."/>
            <person name="King N."/>
            <person name="Lang F.B.F."/>
            <person name="Roger A.J."/>
            <person name="Ruiz-Trillo I."/>
            <person name="Haas B."/>
            <person name="Nusbaum C."/>
            <person name="Birren B."/>
        </authorList>
    </citation>
    <scope>NUCLEOTIDE SEQUENCE [LARGE SCALE GENOMIC DNA]</scope>
    <source>
        <strain evidence="1 2">JP610</strain>
    </source>
</reference>
<dbReference type="RefSeq" id="XP_014146391.1">
    <property type="nucleotide sequence ID" value="XM_014290916.1"/>
</dbReference>
<gene>
    <name evidence="1" type="ORF">SARC_14953</name>
</gene>
<name>A0A0L0F767_9EUKA</name>
<feature type="non-terminal residue" evidence="1">
    <location>
        <position position="93"/>
    </location>
</feature>
<sequence length="93" mass="10573">MNYIPTHVRSRSQHLREKSLLDIADSLPCVCARDEFGVRVYNGFDSAQTVDTHDEWGIQKRKGCSLGKYIDTELKLLKASLLSSWKNTGDMVQ</sequence>
<keyword evidence="2" id="KW-1185">Reference proteome</keyword>
<dbReference type="EMBL" id="KQ246960">
    <property type="protein sequence ID" value="KNC72489.1"/>
    <property type="molecule type" value="Genomic_DNA"/>
</dbReference>
<dbReference type="GeneID" id="25915457"/>
<dbReference type="AlphaFoldDB" id="A0A0L0F767"/>